<evidence type="ECO:0000256" key="4">
    <source>
        <dbReference type="ARBA" id="ARBA00023136"/>
    </source>
</evidence>
<feature type="transmembrane region" description="Helical" evidence="6">
    <location>
        <begin position="179"/>
        <end position="202"/>
    </location>
</feature>
<feature type="transmembrane region" description="Helical" evidence="6">
    <location>
        <begin position="460"/>
        <end position="482"/>
    </location>
</feature>
<dbReference type="AlphaFoldDB" id="A0AAD5RZZ7"/>
<feature type="transmembrane region" description="Helical" evidence="6">
    <location>
        <begin position="214"/>
        <end position="232"/>
    </location>
</feature>
<keyword evidence="3 6" id="KW-1133">Transmembrane helix</keyword>
<feature type="transmembrane region" description="Helical" evidence="6">
    <location>
        <begin position="375"/>
        <end position="399"/>
    </location>
</feature>
<dbReference type="InterPro" id="IPR011701">
    <property type="entry name" value="MFS"/>
</dbReference>
<feature type="domain" description="Major facilitator superfamily (MFS) profile" evidence="7">
    <location>
        <begin position="75"/>
        <end position="551"/>
    </location>
</feature>
<evidence type="ECO:0000256" key="1">
    <source>
        <dbReference type="ARBA" id="ARBA00004141"/>
    </source>
</evidence>
<dbReference type="InterPro" id="IPR020846">
    <property type="entry name" value="MFS_dom"/>
</dbReference>
<dbReference type="PANTHER" id="PTHR23502">
    <property type="entry name" value="MAJOR FACILITATOR SUPERFAMILY"/>
    <property type="match status" value="1"/>
</dbReference>
<feature type="transmembrane region" description="Helical" evidence="6">
    <location>
        <begin position="420"/>
        <end position="440"/>
    </location>
</feature>
<evidence type="ECO:0000256" key="5">
    <source>
        <dbReference type="SAM" id="MobiDB-lite"/>
    </source>
</evidence>
<feature type="region of interest" description="Disordered" evidence="5">
    <location>
        <begin position="1"/>
        <end position="33"/>
    </location>
</feature>
<dbReference type="SUPFAM" id="SSF103473">
    <property type="entry name" value="MFS general substrate transporter"/>
    <property type="match status" value="1"/>
</dbReference>
<organism evidence="8 9">
    <name type="scientific">Zalerion maritima</name>
    <dbReference type="NCBI Taxonomy" id="339359"/>
    <lineage>
        <taxon>Eukaryota</taxon>
        <taxon>Fungi</taxon>
        <taxon>Dikarya</taxon>
        <taxon>Ascomycota</taxon>
        <taxon>Pezizomycotina</taxon>
        <taxon>Sordariomycetes</taxon>
        <taxon>Lulworthiomycetidae</taxon>
        <taxon>Lulworthiales</taxon>
        <taxon>Lulworthiaceae</taxon>
        <taxon>Zalerion</taxon>
    </lineage>
</organism>
<protein>
    <submittedName>
        <fullName evidence="8">MFS general substrate transporter</fullName>
    </submittedName>
</protein>
<comment type="caution">
    <text evidence="8">The sequence shown here is derived from an EMBL/GenBank/DDBJ whole genome shotgun (WGS) entry which is preliminary data.</text>
</comment>
<dbReference type="Pfam" id="PF07690">
    <property type="entry name" value="MFS_1"/>
    <property type="match status" value="1"/>
</dbReference>
<sequence>MTHDHHHEVHDELAPELNPDAEEAKAEQKRNRTLGNVRLRHHETNEIILIPTPSNDPNDPLNWSQPYKYYMAIVVCLAMMMCNFLAAGPSIAIAEAAFTFFPSSFASGDEGAINSAISKCAYFFTTTALLQGTGNFLWVPLCNKYGRRPCYIASYTIYLATAVWCIFEGEYNGFLVARILMGVGSGAAETIAPVSIADVFFLHERGTIMAMYNCFLSVGVAGGMMVAGLITINHDWRVIYQVASALIGFVLLLAVFSFPETAYVRRNSSGLTDSSTVTRFSGDKSAGHGSDIENVVPSDISTPPAKETYLQSLKIFHRTYTNESFFKLFFRPFGLICLPPILWVALVQAATIGFIVAVSSNVAVAFADAYDFEPWQVGVCFVAGIIGSLIGIPAGGYFGDWVADFFTQRNGGIRDPEMRLPAIIPSLICAPLALVLYGIGIEHKLHWICPTIGLGLPANVRFLSLRLVNFAISQGTSVALVYVIDSYRPVAGEVTLAVMGFKSLFGFLLSFYTNPWVEKSGYQDAYGAMAGISAGILILFLPLYIWGKAIRHASWNWPVISYMHWEDDREVGE</sequence>
<dbReference type="PROSITE" id="PS50850">
    <property type="entry name" value="MFS"/>
    <property type="match status" value="1"/>
</dbReference>
<name>A0AAD5RZZ7_9PEZI</name>
<comment type="subcellular location">
    <subcellularLocation>
        <location evidence="1">Membrane</location>
        <topology evidence="1">Multi-pass membrane protein</topology>
    </subcellularLocation>
</comment>
<proteinExistence type="predicted"/>
<feature type="transmembrane region" description="Helical" evidence="6">
    <location>
        <begin position="69"/>
        <end position="101"/>
    </location>
</feature>
<dbReference type="EMBL" id="JAKWBI020000005">
    <property type="protein sequence ID" value="KAJ2907049.1"/>
    <property type="molecule type" value="Genomic_DNA"/>
</dbReference>
<dbReference type="Proteomes" id="UP001201980">
    <property type="component" value="Unassembled WGS sequence"/>
</dbReference>
<dbReference type="PANTHER" id="PTHR23502:SF34">
    <property type="entry name" value="PROTEIN HOL1"/>
    <property type="match status" value="1"/>
</dbReference>
<gene>
    <name evidence="8" type="ORF">MKZ38_008617</name>
</gene>
<evidence type="ECO:0000313" key="8">
    <source>
        <dbReference type="EMBL" id="KAJ2907049.1"/>
    </source>
</evidence>
<feature type="transmembrane region" description="Helical" evidence="6">
    <location>
        <begin position="333"/>
        <end position="355"/>
    </location>
</feature>
<evidence type="ECO:0000256" key="6">
    <source>
        <dbReference type="SAM" id="Phobius"/>
    </source>
</evidence>
<feature type="compositionally biased region" description="Basic and acidic residues" evidence="5">
    <location>
        <begin position="1"/>
        <end position="13"/>
    </location>
</feature>
<feature type="transmembrane region" description="Helical" evidence="6">
    <location>
        <begin position="494"/>
        <end position="513"/>
    </location>
</feature>
<evidence type="ECO:0000259" key="7">
    <source>
        <dbReference type="PROSITE" id="PS50850"/>
    </source>
</evidence>
<dbReference type="InterPro" id="IPR036259">
    <property type="entry name" value="MFS_trans_sf"/>
</dbReference>
<accession>A0AAD5RZZ7</accession>
<feature type="transmembrane region" description="Helical" evidence="6">
    <location>
        <begin position="150"/>
        <end position="167"/>
    </location>
</feature>
<evidence type="ECO:0000256" key="3">
    <source>
        <dbReference type="ARBA" id="ARBA00022989"/>
    </source>
</evidence>
<keyword evidence="2 6" id="KW-0812">Transmembrane</keyword>
<dbReference type="GO" id="GO:0005886">
    <property type="term" value="C:plasma membrane"/>
    <property type="evidence" value="ECO:0007669"/>
    <property type="project" value="TreeGrafter"/>
</dbReference>
<reference evidence="8" key="1">
    <citation type="submission" date="2022-07" db="EMBL/GenBank/DDBJ databases">
        <title>Draft genome sequence of Zalerion maritima ATCC 34329, a (micro)plastics degrading marine fungus.</title>
        <authorList>
            <person name="Paco A."/>
            <person name="Goncalves M.F.M."/>
            <person name="Rocha-Santos T.A.P."/>
            <person name="Alves A."/>
        </authorList>
    </citation>
    <scope>NUCLEOTIDE SEQUENCE</scope>
    <source>
        <strain evidence="8">ATCC 34329</strain>
    </source>
</reference>
<dbReference type="GO" id="GO:0022857">
    <property type="term" value="F:transmembrane transporter activity"/>
    <property type="evidence" value="ECO:0007669"/>
    <property type="project" value="InterPro"/>
</dbReference>
<dbReference type="Gene3D" id="1.20.1250.20">
    <property type="entry name" value="MFS general substrate transporter like domains"/>
    <property type="match status" value="1"/>
</dbReference>
<feature type="transmembrane region" description="Helical" evidence="6">
    <location>
        <begin position="121"/>
        <end position="138"/>
    </location>
</feature>
<feature type="transmembrane region" description="Helical" evidence="6">
    <location>
        <begin position="525"/>
        <end position="546"/>
    </location>
</feature>
<feature type="transmembrane region" description="Helical" evidence="6">
    <location>
        <begin position="238"/>
        <end position="258"/>
    </location>
</feature>
<keyword evidence="9" id="KW-1185">Reference proteome</keyword>
<evidence type="ECO:0000313" key="9">
    <source>
        <dbReference type="Proteomes" id="UP001201980"/>
    </source>
</evidence>
<keyword evidence="4 6" id="KW-0472">Membrane</keyword>
<evidence type="ECO:0000256" key="2">
    <source>
        <dbReference type="ARBA" id="ARBA00022692"/>
    </source>
</evidence>